<evidence type="ECO:0000256" key="3">
    <source>
        <dbReference type="ARBA" id="ARBA00014831"/>
    </source>
</evidence>
<dbReference type="AlphaFoldDB" id="A0A2H1HQN3"/>
<feature type="region of interest" description="Disordered" evidence="5">
    <location>
        <begin position="1"/>
        <end position="117"/>
    </location>
</feature>
<dbReference type="GO" id="GO:0000502">
    <property type="term" value="C:proteasome complex"/>
    <property type="evidence" value="ECO:0007669"/>
    <property type="project" value="UniProtKB-KW"/>
</dbReference>
<keyword evidence="4" id="KW-0647">Proteasome</keyword>
<dbReference type="InterPro" id="IPR019695">
    <property type="entry name" value="Proteasome_act"/>
</dbReference>
<comment type="similarity">
    <text evidence="1">Belongs to the Bpa family.</text>
</comment>
<evidence type="ECO:0000256" key="4">
    <source>
        <dbReference type="ARBA" id="ARBA00022942"/>
    </source>
</evidence>
<protein>
    <recommendedName>
        <fullName evidence="3">Bacterial proteasome activator</fullName>
    </recommendedName>
</protein>
<evidence type="ECO:0000256" key="5">
    <source>
        <dbReference type="SAM" id="MobiDB-lite"/>
    </source>
</evidence>
<comment type="subunit">
    <text evidence="2">Forms a homooligomeric, either hexameric or heptameric, ring-like structure which stacks co-axially with the proteasomal alpha-rings.</text>
</comment>
<dbReference type="GeneID" id="99774161"/>
<feature type="compositionally biased region" description="Low complexity" evidence="5">
    <location>
        <begin position="37"/>
        <end position="66"/>
    </location>
</feature>
<dbReference type="EMBL" id="FXZC01000001">
    <property type="protein sequence ID" value="SMX65253.1"/>
    <property type="molecule type" value="Genomic_DNA"/>
</dbReference>
<dbReference type="Proteomes" id="UP000234333">
    <property type="component" value="Unassembled WGS sequence"/>
</dbReference>
<dbReference type="GO" id="GO:0061136">
    <property type="term" value="P:regulation of proteasomal protein catabolic process"/>
    <property type="evidence" value="ECO:0007669"/>
    <property type="project" value="InterPro"/>
</dbReference>
<feature type="compositionally biased region" description="Basic and acidic residues" evidence="5">
    <location>
        <begin position="245"/>
        <end position="254"/>
    </location>
</feature>
<organism evidence="6 7">
    <name type="scientific">Brevibacterium casei CIP 102111</name>
    <dbReference type="NCBI Taxonomy" id="1255625"/>
    <lineage>
        <taxon>Bacteria</taxon>
        <taxon>Bacillati</taxon>
        <taxon>Actinomycetota</taxon>
        <taxon>Actinomycetes</taxon>
        <taxon>Micrococcales</taxon>
        <taxon>Brevibacteriaceae</taxon>
        <taxon>Brevibacterium</taxon>
    </lineage>
</organism>
<evidence type="ECO:0000256" key="2">
    <source>
        <dbReference type="ARBA" id="ARBA00011402"/>
    </source>
</evidence>
<dbReference type="Pfam" id="PF10759">
    <property type="entry name" value="BPA"/>
    <property type="match status" value="1"/>
</dbReference>
<gene>
    <name evidence="6" type="ORF">BC102111_00426</name>
</gene>
<evidence type="ECO:0000313" key="6">
    <source>
        <dbReference type="EMBL" id="SMX65253.1"/>
    </source>
</evidence>
<accession>A0A2H1HQN3</accession>
<evidence type="ECO:0000313" key="7">
    <source>
        <dbReference type="Proteomes" id="UP000234333"/>
    </source>
</evidence>
<dbReference type="RefSeq" id="WP_101623462.1">
    <property type="nucleotide sequence ID" value="NZ_FXZC01000001.1"/>
</dbReference>
<proteinExistence type="inferred from homology"/>
<feature type="region of interest" description="Disordered" evidence="5">
    <location>
        <begin position="216"/>
        <end position="254"/>
    </location>
</feature>
<evidence type="ECO:0000256" key="1">
    <source>
        <dbReference type="ARBA" id="ARBA00006639"/>
    </source>
</evidence>
<reference evidence="6 7" key="1">
    <citation type="submission" date="2017-03" db="EMBL/GenBank/DDBJ databases">
        <authorList>
            <person name="Afonso C.L."/>
            <person name="Miller P.J."/>
            <person name="Scott M.A."/>
            <person name="Spackman E."/>
            <person name="Goraichik I."/>
            <person name="Dimitrov K.M."/>
            <person name="Suarez D.L."/>
            <person name="Swayne D.E."/>
        </authorList>
    </citation>
    <scope>NUCLEOTIDE SEQUENCE [LARGE SCALE GENOMIC DNA]</scope>
    <source>
        <strain evidence="6 7">CIP 102111</strain>
    </source>
</reference>
<name>A0A2H1HQN3_9MICO</name>
<sequence>MTERPTSAENDRPAEAVPPTESPAEAVQPSPSPADPAGPDDGQSTTATRPAADAPATAAEAGETAPVDLTTAQPASGDAVQPPSPQPPAPESAEAGDRAGADEDDEEPDISSPAKVMRIGTMVKQLLEEVRGTELDEKGRERLAQIHRQAIDDLEDGISAELVAELDRFARPFDSTDGPPSASELRVAQAQLVGWLEGLFHGIQTAIMAQQAMAQQDGGGRGRIPGIVPPGAGGPGTAAGPESEEDRRRTGNYL</sequence>